<name>A0A1U7LGK8_NEOID</name>
<evidence type="ECO:0000256" key="2">
    <source>
        <dbReference type="ARBA" id="ARBA00023043"/>
    </source>
</evidence>
<dbReference type="EMBL" id="LXFE01004245">
    <property type="protein sequence ID" value="OLL21779.1"/>
    <property type="molecule type" value="Genomic_DNA"/>
</dbReference>
<evidence type="ECO:0000256" key="1">
    <source>
        <dbReference type="ARBA" id="ARBA00022737"/>
    </source>
</evidence>
<feature type="repeat" description="ANK" evidence="3">
    <location>
        <begin position="78"/>
        <end position="110"/>
    </location>
</feature>
<sequence>MVLNEQIIDDLVYAARIGDLSEVQEVLKAAPKIQMGDLRDEQGNTPLHMAAANNHLQVVKYLISQTSDKTDLSTLNARGNTALHWSALNGHLDIVIELVNAGIDPLLKNDSGKTALWEAETNGRKEVTEWLFANARLDEDGERQGETEEPVETPHEEVNRLNIGKDG</sequence>
<dbReference type="AlphaFoldDB" id="A0A1U7LGK8"/>
<organism evidence="5 6">
    <name type="scientific">Neolecta irregularis (strain DAH-3)</name>
    <dbReference type="NCBI Taxonomy" id="1198029"/>
    <lineage>
        <taxon>Eukaryota</taxon>
        <taxon>Fungi</taxon>
        <taxon>Dikarya</taxon>
        <taxon>Ascomycota</taxon>
        <taxon>Taphrinomycotina</taxon>
        <taxon>Neolectales</taxon>
        <taxon>Neolectaceae</taxon>
        <taxon>Neolecta</taxon>
    </lineage>
</organism>
<dbReference type="SMART" id="SM00248">
    <property type="entry name" value="ANK"/>
    <property type="match status" value="3"/>
</dbReference>
<comment type="caution">
    <text evidence="5">The sequence shown here is derived from an EMBL/GenBank/DDBJ whole genome shotgun (WGS) entry which is preliminary data.</text>
</comment>
<dbReference type="PROSITE" id="PS50297">
    <property type="entry name" value="ANK_REP_REGION"/>
    <property type="match status" value="2"/>
</dbReference>
<dbReference type="InterPro" id="IPR036770">
    <property type="entry name" value="Ankyrin_rpt-contain_sf"/>
</dbReference>
<dbReference type="OMA" id="EAENVGW"/>
<dbReference type="Proteomes" id="UP000186594">
    <property type="component" value="Unassembled WGS sequence"/>
</dbReference>
<evidence type="ECO:0000256" key="3">
    <source>
        <dbReference type="PROSITE-ProRule" id="PRU00023"/>
    </source>
</evidence>
<keyword evidence="2 3" id="KW-0040">ANK repeat</keyword>
<dbReference type="OrthoDB" id="10057496at2759"/>
<keyword evidence="6" id="KW-1185">Reference proteome</keyword>
<evidence type="ECO:0000256" key="4">
    <source>
        <dbReference type="SAM" id="MobiDB-lite"/>
    </source>
</evidence>
<dbReference type="STRING" id="1198029.A0A1U7LGK8"/>
<accession>A0A1U7LGK8</accession>
<dbReference type="Pfam" id="PF12796">
    <property type="entry name" value="Ank_2"/>
    <property type="match status" value="1"/>
</dbReference>
<gene>
    <name evidence="5" type="ORF">NEOLI_000961</name>
</gene>
<keyword evidence="1" id="KW-0677">Repeat</keyword>
<proteinExistence type="predicted"/>
<reference evidence="5 6" key="1">
    <citation type="submission" date="2016-04" db="EMBL/GenBank/DDBJ databases">
        <title>Evolutionary innovation and constraint leading to complex multicellularity in the Ascomycota.</title>
        <authorList>
            <person name="Cisse O."/>
            <person name="Nguyen A."/>
            <person name="Hewitt D.A."/>
            <person name="Jedd G."/>
            <person name="Stajich J.E."/>
        </authorList>
    </citation>
    <scope>NUCLEOTIDE SEQUENCE [LARGE SCALE GENOMIC DNA]</scope>
    <source>
        <strain evidence="5 6">DAH-3</strain>
    </source>
</reference>
<dbReference type="PROSITE" id="PS50088">
    <property type="entry name" value="ANK_REPEAT"/>
    <property type="match status" value="2"/>
</dbReference>
<dbReference type="SUPFAM" id="SSF48403">
    <property type="entry name" value="Ankyrin repeat"/>
    <property type="match status" value="1"/>
</dbReference>
<feature type="region of interest" description="Disordered" evidence="4">
    <location>
        <begin position="136"/>
        <end position="167"/>
    </location>
</feature>
<protein>
    <submittedName>
        <fullName evidence="5">Ankyrin repeat-containing protein</fullName>
    </submittedName>
</protein>
<dbReference type="InterPro" id="IPR002110">
    <property type="entry name" value="Ankyrin_rpt"/>
</dbReference>
<dbReference type="PRINTS" id="PR01415">
    <property type="entry name" value="ANKYRIN"/>
</dbReference>
<evidence type="ECO:0000313" key="6">
    <source>
        <dbReference type="Proteomes" id="UP000186594"/>
    </source>
</evidence>
<evidence type="ECO:0000313" key="5">
    <source>
        <dbReference type="EMBL" id="OLL21779.1"/>
    </source>
</evidence>
<dbReference type="PANTHER" id="PTHR24171">
    <property type="entry name" value="ANKYRIN REPEAT DOMAIN-CONTAINING PROTEIN 39-RELATED"/>
    <property type="match status" value="1"/>
</dbReference>
<dbReference type="Gene3D" id="1.25.40.20">
    <property type="entry name" value="Ankyrin repeat-containing domain"/>
    <property type="match status" value="1"/>
</dbReference>
<feature type="repeat" description="ANK" evidence="3">
    <location>
        <begin position="42"/>
        <end position="74"/>
    </location>
</feature>